<dbReference type="AlphaFoldDB" id="A0A8J3QST5"/>
<dbReference type="Gene3D" id="3.90.780.10">
    <property type="entry name" value="5'-Nucleotidase, C-terminal domain"/>
    <property type="match status" value="1"/>
</dbReference>
<evidence type="ECO:0000259" key="3">
    <source>
        <dbReference type="Pfam" id="PF00149"/>
    </source>
</evidence>
<comment type="caution">
    <text evidence="5">The sequence shown here is derived from an EMBL/GenBank/DDBJ whole genome shotgun (WGS) entry which is preliminary data.</text>
</comment>
<dbReference type="InterPro" id="IPR004843">
    <property type="entry name" value="Calcineurin-like_PHP"/>
</dbReference>
<accession>A0A8J3QST5</accession>
<dbReference type="RefSeq" id="WP_203920393.1">
    <property type="nucleotide sequence ID" value="NZ_BONZ01000047.1"/>
</dbReference>
<evidence type="ECO:0000256" key="1">
    <source>
        <dbReference type="ARBA" id="ARBA00022729"/>
    </source>
</evidence>
<dbReference type="Gene3D" id="3.60.21.10">
    <property type="match status" value="1"/>
</dbReference>
<feature type="domain" description="Calcineurin-like phosphoesterase" evidence="3">
    <location>
        <begin position="55"/>
        <end position="314"/>
    </location>
</feature>
<name>A0A8J3QST5_9ACTN</name>
<dbReference type="GO" id="GO:0000166">
    <property type="term" value="F:nucleotide binding"/>
    <property type="evidence" value="ECO:0007669"/>
    <property type="project" value="UniProtKB-KW"/>
</dbReference>
<keyword evidence="6" id="KW-1185">Reference proteome</keyword>
<keyword evidence="1" id="KW-0732">Signal</keyword>
<sequence length="606" mass="64343">MGSWNGLSRRGFIGGVAAGLVVAGVGESAIPGSTAYASENAVEVDPKAYVDVQLLSITDLHGYLQPTEVGGYNLVQNAAGVQTLVGGAGYLAAHLKRLRAGKANSLFFSAGDNFSGWAFEADALANEPTIEVLNAMGLNFSTVGNHELDQQFPEFLIDHMLKGDPLPVAGRDDSFIDSTGHRFRGANFGFYTSNVVYTDSGYTIVPPYNIEYVNAGRGRKLPIAFIHMTLAGTTDGSTSYQPALSQLDDVTAINTWAAKLKAKGVNAIVVVMHEGGVAGKAYDTATNPSGVCFQIAPLISADVSAIVTGHWHEPFNAMVPDPNGDLRPVVEAGCYGQLINEINLKLDPRTGEVIRSLTTSTNHPNSHDVPPDPQVQAIANYWTGQAVKRFSTPVSRQTGDFKMIGNDFGESTMGNLIADAIYWDAQQHGDVDLAVFAAAPLGQGAMNNPLPYAAGPVPGDADGRLLFGEAWNNFGYGDPVLIVGMTGAAIHAGLEQQWHQQSGGAVTLTPLTVSHNVSYTVDTSAPVGQRIDPTKLLIDGKPIDLNATYRLAALTYTLLGADQTTGFTVYSKPVVRGSRDREAFISYLRAHPTISPAPLNRVRAAN</sequence>
<dbReference type="SUPFAM" id="SSF56300">
    <property type="entry name" value="Metallo-dependent phosphatases"/>
    <property type="match status" value="1"/>
</dbReference>
<dbReference type="GO" id="GO:0030288">
    <property type="term" value="C:outer membrane-bounded periplasmic space"/>
    <property type="evidence" value="ECO:0007669"/>
    <property type="project" value="TreeGrafter"/>
</dbReference>
<dbReference type="NCBIfam" id="TIGR01409">
    <property type="entry name" value="TAT_signal_seq"/>
    <property type="match status" value="1"/>
</dbReference>
<dbReference type="Proteomes" id="UP000642748">
    <property type="component" value="Unassembled WGS sequence"/>
</dbReference>
<reference evidence="5" key="1">
    <citation type="submission" date="2021-01" db="EMBL/GenBank/DDBJ databases">
        <title>Whole genome shotgun sequence of Rugosimonospora africana NBRC 104875.</title>
        <authorList>
            <person name="Komaki H."/>
            <person name="Tamura T."/>
        </authorList>
    </citation>
    <scope>NUCLEOTIDE SEQUENCE</scope>
    <source>
        <strain evidence="5">NBRC 104875</strain>
    </source>
</reference>
<dbReference type="EMBL" id="BONZ01000047">
    <property type="protein sequence ID" value="GIH16815.1"/>
    <property type="molecule type" value="Genomic_DNA"/>
</dbReference>
<comment type="similarity">
    <text evidence="2">Belongs to the 5'-nucleotidase family.</text>
</comment>
<keyword evidence="2" id="KW-0547">Nucleotide-binding</keyword>
<dbReference type="Pfam" id="PF00149">
    <property type="entry name" value="Metallophos"/>
    <property type="match status" value="1"/>
</dbReference>
<dbReference type="InterPro" id="IPR029052">
    <property type="entry name" value="Metallo-depent_PP-like"/>
</dbReference>
<evidence type="ECO:0000256" key="2">
    <source>
        <dbReference type="RuleBase" id="RU362119"/>
    </source>
</evidence>
<dbReference type="PROSITE" id="PS51318">
    <property type="entry name" value="TAT"/>
    <property type="match status" value="1"/>
</dbReference>
<dbReference type="InterPro" id="IPR006179">
    <property type="entry name" value="5_nucleotidase/apyrase"/>
</dbReference>
<dbReference type="PRINTS" id="PR01607">
    <property type="entry name" value="APYRASEFAMLY"/>
</dbReference>
<dbReference type="GO" id="GO:0008253">
    <property type="term" value="F:5'-nucleotidase activity"/>
    <property type="evidence" value="ECO:0007669"/>
    <property type="project" value="TreeGrafter"/>
</dbReference>
<dbReference type="InterPro" id="IPR019546">
    <property type="entry name" value="TAT_signal_bac_arc"/>
</dbReference>
<keyword evidence="2" id="KW-0378">Hydrolase</keyword>
<feature type="domain" description="5'-Nucleotidase C-terminal" evidence="4">
    <location>
        <begin position="406"/>
        <end position="565"/>
    </location>
</feature>
<dbReference type="InterPro" id="IPR006311">
    <property type="entry name" value="TAT_signal"/>
</dbReference>
<dbReference type="InterPro" id="IPR008334">
    <property type="entry name" value="5'-Nucleotdase_C"/>
</dbReference>
<dbReference type="PANTHER" id="PTHR11575:SF24">
    <property type="entry name" value="5'-NUCLEOTIDASE"/>
    <property type="match status" value="1"/>
</dbReference>
<evidence type="ECO:0000259" key="4">
    <source>
        <dbReference type="Pfam" id="PF02872"/>
    </source>
</evidence>
<dbReference type="Pfam" id="PF02872">
    <property type="entry name" value="5_nucleotid_C"/>
    <property type="match status" value="1"/>
</dbReference>
<evidence type="ECO:0000313" key="5">
    <source>
        <dbReference type="EMBL" id="GIH16815.1"/>
    </source>
</evidence>
<evidence type="ECO:0000313" key="6">
    <source>
        <dbReference type="Proteomes" id="UP000642748"/>
    </source>
</evidence>
<dbReference type="SUPFAM" id="SSF55816">
    <property type="entry name" value="5'-nucleotidase (syn. UDP-sugar hydrolase), C-terminal domain"/>
    <property type="match status" value="1"/>
</dbReference>
<organism evidence="5 6">
    <name type="scientific">Rugosimonospora africana</name>
    <dbReference type="NCBI Taxonomy" id="556532"/>
    <lineage>
        <taxon>Bacteria</taxon>
        <taxon>Bacillati</taxon>
        <taxon>Actinomycetota</taxon>
        <taxon>Actinomycetes</taxon>
        <taxon>Micromonosporales</taxon>
        <taxon>Micromonosporaceae</taxon>
        <taxon>Rugosimonospora</taxon>
    </lineage>
</organism>
<gene>
    <name evidence="5" type="ORF">Raf01_49870</name>
</gene>
<protein>
    <submittedName>
        <fullName evidence="5">Bifunctional metallophosphatase/5'-nucleotidase</fullName>
    </submittedName>
</protein>
<proteinExistence type="inferred from homology"/>
<dbReference type="InterPro" id="IPR036907">
    <property type="entry name" value="5'-Nucleotdase_C_sf"/>
</dbReference>
<dbReference type="GO" id="GO:0009166">
    <property type="term" value="P:nucleotide catabolic process"/>
    <property type="evidence" value="ECO:0007669"/>
    <property type="project" value="InterPro"/>
</dbReference>
<dbReference type="GO" id="GO:0008768">
    <property type="term" value="F:UDP-sugar diphosphatase activity"/>
    <property type="evidence" value="ECO:0007669"/>
    <property type="project" value="TreeGrafter"/>
</dbReference>
<dbReference type="PANTHER" id="PTHR11575">
    <property type="entry name" value="5'-NUCLEOTIDASE-RELATED"/>
    <property type="match status" value="1"/>
</dbReference>